<proteinExistence type="predicted"/>
<feature type="region of interest" description="Disordered" evidence="1">
    <location>
        <begin position="1"/>
        <end position="28"/>
    </location>
</feature>
<accession>A0ABX8RJK5</accession>
<dbReference type="Proteomes" id="UP000694257">
    <property type="component" value="Chromosome"/>
</dbReference>
<feature type="compositionally biased region" description="Basic and acidic residues" evidence="1">
    <location>
        <begin position="18"/>
        <end position="27"/>
    </location>
</feature>
<keyword evidence="3" id="KW-1185">Reference proteome</keyword>
<evidence type="ECO:0000313" key="3">
    <source>
        <dbReference type="Proteomes" id="UP000694257"/>
    </source>
</evidence>
<evidence type="ECO:0000313" key="2">
    <source>
        <dbReference type="EMBL" id="QXN89812.1"/>
    </source>
</evidence>
<dbReference type="RefSeq" id="WP_218470679.1">
    <property type="nucleotide sequence ID" value="NZ_BAABJN010000006.1"/>
</dbReference>
<organism evidence="2 3">
    <name type="scientific">Nocardia iowensis</name>
    <dbReference type="NCBI Taxonomy" id="204891"/>
    <lineage>
        <taxon>Bacteria</taxon>
        <taxon>Bacillati</taxon>
        <taxon>Actinomycetota</taxon>
        <taxon>Actinomycetes</taxon>
        <taxon>Mycobacteriales</taxon>
        <taxon>Nocardiaceae</taxon>
        <taxon>Nocardia</taxon>
    </lineage>
</organism>
<gene>
    <name evidence="2" type="ORF">KV110_30775</name>
</gene>
<evidence type="ECO:0000256" key="1">
    <source>
        <dbReference type="SAM" id="MobiDB-lite"/>
    </source>
</evidence>
<protein>
    <submittedName>
        <fullName evidence="2">Transcriptional regulator</fullName>
    </submittedName>
</protein>
<sequence>MFTDFGSPPNAASTRSLVEQRVKEQRENNGVAETLTVEWRGRPLHVEVIDMPLDTLFYNPGTHRIRAQRSLDSGRDAVLTADPWGSGGQDYLQHLLTIRPAEPDHRDPAFDSLIESLEQHQQIEPGLITRDGILVNGNTRCAALRELKATTGITSMRVGVLPESCTWEDINDVELSLQLRPDQRRDYSYINRLLAIEEQRVQLSRDLSVIAKAFHTTTKSCERDIWVLAQLQDLIRRSATADGVSLRLMDFEGAKERLAELYRAYDNEHGVSKERADLLKEARLTAIVLEFSKTDVRNIGADFHSRYLDKTLPAEFKATEVTTPTTVEIPGLNRSVKAAGADVAAARMITDGLLRAKVIEAIGGSASPAEQSAASSVIDSYRNAFDKAIDSAGRDIRLRRKRLAAPDRINEACKDLEQSITDLVLSRGNASLDEGAFDDALEQLRIVLDKLAVEAQRSIDLPGDGLAWLIAAVDVKQPQS</sequence>
<dbReference type="EMBL" id="CP078145">
    <property type="protein sequence ID" value="QXN89812.1"/>
    <property type="molecule type" value="Genomic_DNA"/>
</dbReference>
<reference evidence="2 3" key="1">
    <citation type="submission" date="2021-07" db="EMBL/GenBank/DDBJ databases">
        <title>Whole Genome Sequence of Nocardia Iowensis.</title>
        <authorList>
            <person name="Lamm A."/>
            <person name="Collins-Fairclough A.M."/>
            <person name="Bunk B."/>
            <person name="Sproer C."/>
        </authorList>
    </citation>
    <scope>NUCLEOTIDE SEQUENCE [LARGE SCALE GENOMIC DNA]</scope>
    <source>
        <strain evidence="2 3">NRRL 5646</strain>
    </source>
</reference>
<name>A0ABX8RJK5_NOCIO</name>